<accession>A0A5C6ZIB6</accession>
<comment type="caution">
    <text evidence="2">The sequence shown here is derived from an EMBL/GenBank/DDBJ whole genome shotgun (WGS) entry which is preliminary data.</text>
</comment>
<keyword evidence="1" id="KW-0732">Signal</keyword>
<dbReference type="InterPro" id="IPR011250">
    <property type="entry name" value="OMP/PagP_B-barrel"/>
</dbReference>
<dbReference type="Proteomes" id="UP000321578">
    <property type="component" value="Unassembled WGS sequence"/>
</dbReference>
<name>A0A5C6ZIB6_9FLAO</name>
<keyword evidence="3" id="KW-1185">Reference proteome</keyword>
<proteinExistence type="predicted"/>
<feature type="chain" id="PRO_5022935528" evidence="1">
    <location>
        <begin position="24"/>
        <end position="209"/>
    </location>
</feature>
<dbReference type="RefSeq" id="WP_147086202.1">
    <property type="nucleotide sequence ID" value="NZ_VORM01000006.1"/>
</dbReference>
<dbReference type="EMBL" id="VORO01000007">
    <property type="protein sequence ID" value="TXD89449.1"/>
    <property type="molecule type" value="Genomic_DNA"/>
</dbReference>
<dbReference type="SUPFAM" id="SSF56925">
    <property type="entry name" value="OMPA-like"/>
    <property type="match status" value="1"/>
</dbReference>
<evidence type="ECO:0000313" key="3">
    <source>
        <dbReference type="Proteomes" id="UP000321578"/>
    </source>
</evidence>
<protein>
    <submittedName>
        <fullName evidence="2">Cell envelope biogenesis protein OmpA</fullName>
    </submittedName>
</protein>
<evidence type="ECO:0000256" key="1">
    <source>
        <dbReference type="SAM" id="SignalP"/>
    </source>
</evidence>
<gene>
    <name evidence="2" type="ORF">ESY86_08690</name>
</gene>
<evidence type="ECO:0000313" key="2">
    <source>
        <dbReference type="EMBL" id="TXD89449.1"/>
    </source>
</evidence>
<dbReference type="AlphaFoldDB" id="A0A5C6ZIB6"/>
<feature type="signal peptide" evidence="1">
    <location>
        <begin position="1"/>
        <end position="23"/>
    </location>
</feature>
<reference evidence="2 3" key="1">
    <citation type="submission" date="2019-08" db="EMBL/GenBank/DDBJ databases">
        <title>Genomes of Subsaximicrobium wynnwilliamsii strains.</title>
        <authorList>
            <person name="Bowman J.P."/>
        </authorList>
    </citation>
    <scope>NUCLEOTIDE SEQUENCE [LARGE SCALE GENOMIC DNA]</scope>
    <source>
        <strain evidence="2 3">2-80-2</strain>
    </source>
</reference>
<organism evidence="2 3">
    <name type="scientific">Subsaximicrobium wynnwilliamsii</name>
    <dbReference type="NCBI Taxonomy" id="291179"/>
    <lineage>
        <taxon>Bacteria</taxon>
        <taxon>Pseudomonadati</taxon>
        <taxon>Bacteroidota</taxon>
        <taxon>Flavobacteriia</taxon>
        <taxon>Flavobacteriales</taxon>
        <taxon>Flavobacteriaceae</taxon>
        <taxon>Subsaximicrobium</taxon>
    </lineage>
</organism>
<sequence>MTPNYRPLIFAVVCALITTLSFAQRPTNEWKAQLALGVNNASSSGFVAGFESKSLNFPTVNLGIQHMFKKQLGAKLDFGFNRFSSGEASLEFKTNYTRINAQLVYDPTEALVFLPQRIGIVAHAGPGYSIIKPLGNYSNNDLSFLNAMAGVEFHYGLSQTLSVYTDVSYIMGFANDFDPVAEGFGAFNGDLLTVTFGLTFSLSGCRYCD</sequence>
<dbReference type="OrthoDB" id="1522982at2"/>